<protein>
    <submittedName>
        <fullName evidence="6">C-type cytochrome</fullName>
    </submittedName>
</protein>
<keyword evidence="1 4" id="KW-0349">Heme</keyword>
<gene>
    <name evidence="6" type="ORF">ACETIH_14900</name>
</gene>
<dbReference type="SUPFAM" id="SSF46626">
    <property type="entry name" value="Cytochrome c"/>
    <property type="match status" value="1"/>
</dbReference>
<dbReference type="PROSITE" id="PS51007">
    <property type="entry name" value="CYTC"/>
    <property type="match status" value="1"/>
</dbReference>
<dbReference type="InterPro" id="IPR009056">
    <property type="entry name" value="Cyt_c-like_dom"/>
</dbReference>
<dbReference type="Gene3D" id="1.10.760.10">
    <property type="entry name" value="Cytochrome c-like domain"/>
    <property type="match status" value="1"/>
</dbReference>
<name>A0ABV6Y9R2_9HYPH</name>
<keyword evidence="7" id="KW-1185">Reference proteome</keyword>
<dbReference type="RefSeq" id="WP_203273157.1">
    <property type="nucleotide sequence ID" value="NZ_JAFBID010000037.1"/>
</dbReference>
<evidence type="ECO:0000256" key="3">
    <source>
        <dbReference type="ARBA" id="ARBA00023004"/>
    </source>
</evidence>
<evidence type="ECO:0000313" key="7">
    <source>
        <dbReference type="Proteomes" id="UP001593940"/>
    </source>
</evidence>
<evidence type="ECO:0000256" key="4">
    <source>
        <dbReference type="PROSITE-ProRule" id="PRU00433"/>
    </source>
</evidence>
<reference evidence="6 7" key="1">
    <citation type="submission" date="2024-09" db="EMBL/GenBank/DDBJ databases">
        <title>Nodulacao em especies de Leguminosae Basais da Amazonia e Caracterizacao dos Rizobios e Bacterias Associadas aos Nodulos.</title>
        <authorList>
            <person name="Jambeiro I.C.A."/>
            <person name="Lopes I.S."/>
            <person name="Aguiar E.R.G.R."/>
            <person name="Santos A.F.J."/>
            <person name="Dos Santos J.M.F."/>
            <person name="Gross E."/>
        </authorList>
    </citation>
    <scope>NUCLEOTIDE SEQUENCE [LARGE SCALE GENOMIC DNA]</scope>
    <source>
        <strain evidence="6 7">BRUESC1165</strain>
    </source>
</reference>
<proteinExistence type="predicted"/>
<evidence type="ECO:0000256" key="1">
    <source>
        <dbReference type="ARBA" id="ARBA00022617"/>
    </source>
</evidence>
<evidence type="ECO:0000259" key="5">
    <source>
        <dbReference type="PROSITE" id="PS51007"/>
    </source>
</evidence>
<dbReference type="PROSITE" id="PS51257">
    <property type="entry name" value="PROKAR_LIPOPROTEIN"/>
    <property type="match status" value="1"/>
</dbReference>
<evidence type="ECO:0000313" key="6">
    <source>
        <dbReference type="EMBL" id="MFC1457973.1"/>
    </source>
</evidence>
<comment type="caution">
    <text evidence="6">The sequence shown here is derived from an EMBL/GenBank/DDBJ whole genome shotgun (WGS) entry which is preliminary data.</text>
</comment>
<accession>A0ABV6Y9R2</accession>
<dbReference type="EMBL" id="JBHOMY010000038">
    <property type="protein sequence ID" value="MFC1457973.1"/>
    <property type="molecule type" value="Genomic_DNA"/>
</dbReference>
<feature type="domain" description="Cytochrome c" evidence="5">
    <location>
        <begin position="32"/>
        <end position="123"/>
    </location>
</feature>
<sequence length="123" mass="12941">MGIRKCAAALFLLAVGACNESEVPAEQRVVGGDPERGRAIIDTVECGVCHIIPGVAGAHGIVGPSLEKFGHRQLVGGVAPNHPAILTRWVKDAPEIAPNTGMPSLPLTEDEARHVAAYLYTLR</sequence>
<dbReference type="Pfam" id="PF00034">
    <property type="entry name" value="Cytochrom_C"/>
    <property type="match status" value="1"/>
</dbReference>
<organism evidence="6 7">
    <name type="scientific">Microvirga arabica</name>
    <dbReference type="NCBI Taxonomy" id="1128671"/>
    <lineage>
        <taxon>Bacteria</taxon>
        <taxon>Pseudomonadati</taxon>
        <taxon>Pseudomonadota</taxon>
        <taxon>Alphaproteobacteria</taxon>
        <taxon>Hyphomicrobiales</taxon>
        <taxon>Methylobacteriaceae</taxon>
        <taxon>Microvirga</taxon>
    </lineage>
</organism>
<evidence type="ECO:0000256" key="2">
    <source>
        <dbReference type="ARBA" id="ARBA00022723"/>
    </source>
</evidence>
<keyword evidence="2 4" id="KW-0479">Metal-binding</keyword>
<keyword evidence="3 4" id="KW-0408">Iron</keyword>
<dbReference type="InterPro" id="IPR036909">
    <property type="entry name" value="Cyt_c-like_dom_sf"/>
</dbReference>
<dbReference type="Proteomes" id="UP001593940">
    <property type="component" value="Unassembled WGS sequence"/>
</dbReference>